<evidence type="ECO:0000256" key="1">
    <source>
        <dbReference type="SAM" id="MobiDB-lite"/>
    </source>
</evidence>
<organism evidence="3 4">
    <name type="scientific">Kribbella sancticallisti</name>
    <dbReference type="NCBI Taxonomy" id="460087"/>
    <lineage>
        <taxon>Bacteria</taxon>
        <taxon>Bacillati</taxon>
        <taxon>Actinomycetota</taxon>
        <taxon>Actinomycetes</taxon>
        <taxon>Propionibacteriales</taxon>
        <taxon>Kribbellaceae</taxon>
        <taxon>Kribbella</taxon>
    </lineage>
</organism>
<dbReference type="InterPro" id="IPR036291">
    <property type="entry name" value="NAD(P)-bd_dom_sf"/>
</dbReference>
<dbReference type="InterPro" id="IPR001509">
    <property type="entry name" value="Epimerase_deHydtase"/>
</dbReference>
<feature type="domain" description="NAD-dependent epimerase/dehydratase" evidence="2">
    <location>
        <begin position="3"/>
        <end position="236"/>
    </location>
</feature>
<feature type="region of interest" description="Disordered" evidence="1">
    <location>
        <begin position="342"/>
        <end position="364"/>
    </location>
</feature>
<dbReference type="Proteomes" id="UP001500393">
    <property type="component" value="Unassembled WGS sequence"/>
</dbReference>
<protein>
    <submittedName>
        <fullName evidence="3">NAD(P)-dependent oxidoreductase</fullName>
    </submittedName>
</protein>
<accession>A0ABN2CQH3</accession>
<dbReference type="RefSeq" id="WP_344210919.1">
    <property type="nucleotide sequence ID" value="NZ_BAAAOS010000010.1"/>
</dbReference>
<evidence type="ECO:0000313" key="3">
    <source>
        <dbReference type="EMBL" id="GAA1561542.1"/>
    </source>
</evidence>
<sequence length="364" mass="39410">MKVLVTGDRGYIGAVLVPFLRAAGHQVDGLDLGLYEGCDLLGGPDPIGDRAPRDMRDVGPAELDGYDAVVCLAALSNDPLGHLNRDTTYSVNLDGTLRVAEAAKAAGVERFLFASSCSLYGAAGSEAVGEDADMYPVTPYGETKALAEKELSKLADDNFSPTYLRNATAYGASTRLRLDIVVNNLTAIAMTTGQIRMESDGSPWRPLVHIEDISRAFHTVLEAPREVIHDEAFNVGRSEDVVQVRDIAEMVGEAVPGSTVSFAEGAGPDLRNYKVDFAKLGDTFPDLKLRWTVRAGVEELAAAYRRHGLTLDDFNSAQFVRLRRINQLLKLGLVDDQLRRTTDEQFPAPGSPALTASDTVEEMH</sequence>
<comment type="caution">
    <text evidence="3">The sequence shown here is derived from an EMBL/GenBank/DDBJ whole genome shotgun (WGS) entry which is preliminary data.</text>
</comment>
<dbReference type="InterPro" id="IPR050177">
    <property type="entry name" value="Lipid_A_modif_metabolic_enz"/>
</dbReference>
<evidence type="ECO:0000313" key="4">
    <source>
        <dbReference type="Proteomes" id="UP001500393"/>
    </source>
</evidence>
<dbReference type="Pfam" id="PF01370">
    <property type="entry name" value="Epimerase"/>
    <property type="match status" value="1"/>
</dbReference>
<dbReference type="PANTHER" id="PTHR43245">
    <property type="entry name" value="BIFUNCTIONAL POLYMYXIN RESISTANCE PROTEIN ARNA"/>
    <property type="match status" value="1"/>
</dbReference>
<keyword evidence="4" id="KW-1185">Reference proteome</keyword>
<dbReference type="EMBL" id="BAAAOS010000010">
    <property type="protein sequence ID" value="GAA1561542.1"/>
    <property type="molecule type" value="Genomic_DNA"/>
</dbReference>
<evidence type="ECO:0000259" key="2">
    <source>
        <dbReference type="Pfam" id="PF01370"/>
    </source>
</evidence>
<reference evidence="3 4" key="1">
    <citation type="journal article" date="2019" name="Int. J. Syst. Evol. Microbiol.">
        <title>The Global Catalogue of Microorganisms (GCM) 10K type strain sequencing project: providing services to taxonomists for standard genome sequencing and annotation.</title>
        <authorList>
            <consortium name="The Broad Institute Genomics Platform"/>
            <consortium name="The Broad Institute Genome Sequencing Center for Infectious Disease"/>
            <person name="Wu L."/>
            <person name="Ma J."/>
        </authorList>
    </citation>
    <scope>NUCLEOTIDE SEQUENCE [LARGE SCALE GENOMIC DNA]</scope>
    <source>
        <strain evidence="3 4">JCM 14969</strain>
    </source>
</reference>
<dbReference type="PANTHER" id="PTHR43245:SF23">
    <property type="entry name" value="NAD(P)-BINDING DOMAIN-CONTAINING PROTEIN"/>
    <property type="match status" value="1"/>
</dbReference>
<name>A0ABN2CQH3_9ACTN</name>
<dbReference type="CDD" id="cd08946">
    <property type="entry name" value="SDR_e"/>
    <property type="match status" value="1"/>
</dbReference>
<dbReference type="SUPFAM" id="SSF51735">
    <property type="entry name" value="NAD(P)-binding Rossmann-fold domains"/>
    <property type="match status" value="1"/>
</dbReference>
<gene>
    <name evidence="3" type="ORF">GCM10009789_13500</name>
</gene>
<dbReference type="Gene3D" id="3.40.50.720">
    <property type="entry name" value="NAD(P)-binding Rossmann-like Domain"/>
    <property type="match status" value="1"/>
</dbReference>
<proteinExistence type="predicted"/>